<sequence length="151" mass="17609">MSTYEKTLIPPLNFSMVASGVYRSGFPNKKNHAFLQQLGLKSVLYLCHQEHQPENVVFFKENNIEVFQCPIDGNKEPFISINPDAMADALRHLLGCVIGCMRKMENWSLTSIIDEYCRFAGPRMRLLDQQFIEFFTPTIQYDERQKPRWLS</sequence>
<proteinExistence type="predicted"/>
<name>H3GYW0_PHYRM</name>
<dbReference type="STRING" id="164328.H3GYW0"/>
<accession>H3GYW0</accession>
<evidence type="ECO:0008006" key="4">
    <source>
        <dbReference type="Google" id="ProtNLM"/>
    </source>
</evidence>
<dbReference type="HOGENOM" id="CLU_047845_5_1_1"/>
<dbReference type="InParanoid" id="H3GYW0"/>
<dbReference type="InterPro" id="IPR029021">
    <property type="entry name" value="Prot-tyrosine_phosphatase-like"/>
</dbReference>
<dbReference type="InterPro" id="IPR004861">
    <property type="entry name" value="Siw14-like"/>
</dbReference>
<dbReference type="OMA" id="MPLNYSF"/>
<dbReference type="AlphaFoldDB" id="H3GYW0"/>
<dbReference type="PRINTS" id="PR01911">
    <property type="entry name" value="PFDSPHPHTASE"/>
</dbReference>
<dbReference type="Gene3D" id="3.90.190.10">
    <property type="entry name" value="Protein tyrosine phosphatase superfamily"/>
    <property type="match status" value="1"/>
</dbReference>
<evidence type="ECO:0000313" key="2">
    <source>
        <dbReference type="EnsemblProtists" id="Phyra82927"/>
    </source>
</evidence>
<protein>
    <recommendedName>
        <fullName evidence="4">Tyrosine-protein phosphatase domain-containing protein</fullName>
    </recommendedName>
</protein>
<dbReference type="EnsemblProtists" id="Phyra82927">
    <property type="protein sequence ID" value="Phyra82927"/>
    <property type="gene ID" value="Phyra82927"/>
</dbReference>
<dbReference type="VEuPathDB" id="FungiDB:KRP22_1151"/>
<dbReference type="VEuPathDB" id="FungiDB:KRP23_1487"/>
<evidence type="ECO:0000313" key="3">
    <source>
        <dbReference type="Proteomes" id="UP000005238"/>
    </source>
</evidence>
<dbReference type="Proteomes" id="UP000005238">
    <property type="component" value="Unassembled WGS sequence"/>
</dbReference>
<evidence type="ECO:0000256" key="1">
    <source>
        <dbReference type="ARBA" id="ARBA00022801"/>
    </source>
</evidence>
<dbReference type="InterPro" id="IPR020428">
    <property type="entry name" value="PFA-DSPs"/>
</dbReference>
<dbReference type="SUPFAM" id="SSF52799">
    <property type="entry name" value="(Phosphotyrosine protein) phosphatases II"/>
    <property type="match status" value="1"/>
</dbReference>
<dbReference type="GO" id="GO:0005737">
    <property type="term" value="C:cytoplasm"/>
    <property type="evidence" value="ECO:0000318"/>
    <property type="project" value="GO_Central"/>
</dbReference>
<reference evidence="3" key="1">
    <citation type="journal article" date="2006" name="Science">
        <title>Phytophthora genome sequences uncover evolutionary origins and mechanisms of pathogenesis.</title>
        <authorList>
            <person name="Tyler B.M."/>
            <person name="Tripathy S."/>
            <person name="Zhang X."/>
            <person name="Dehal P."/>
            <person name="Jiang R.H."/>
            <person name="Aerts A."/>
            <person name="Arredondo F.D."/>
            <person name="Baxter L."/>
            <person name="Bensasson D."/>
            <person name="Beynon J.L."/>
            <person name="Chapman J."/>
            <person name="Damasceno C.M."/>
            <person name="Dorrance A.E."/>
            <person name="Dou D."/>
            <person name="Dickerman A.W."/>
            <person name="Dubchak I.L."/>
            <person name="Garbelotto M."/>
            <person name="Gijzen M."/>
            <person name="Gordon S.G."/>
            <person name="Govers F."/>
            <person name="Grunwald N.J."/>
            <person name="Huang W."/>
            <person name="Ivors K.L."/>
            <person name="Jones R.W."/>
            <person name="Kamoun S."/>
            <person name="Krampis K."/>
            <person name="Lamour K.H."/>
            <person name="Lee M.K."/>
            <person name="McDonald W.H."/>
            <person name="Medina M."/>
            <person name="Meijer H.J."/>
            <person name="Nordberg E.K."/>
            <person name="Maclean D.J."/>
            <person name="Ospina-Giraldo M.D."/>
            <person name="Morris P.F."/>
            <person name="Phuntumart V."/>
            <person name="Putnam N.H."/>
            <person name="Rash S."/>
            <person name="Rose J.K."/>
            <person name="Sakihama Y."/>
            <person name="Salamov A.A."/>
            <person name="Savidor A."/>
            <person name="Scheuring C.F."/>
            <person name="Smith B.M."/>
            <person name="Sobral B.W."/>
            <person name="Terry A."/>
            <person name="Torto-Alalibo T.A."/>
            <person name="Win J."/>
            <person name="Xu Z."/>
            <person name="Zhang H."/>
            <person name="Grigoriev I.V."/>
            <person name="Rokhsar D.S."/>
            <person name="Boore J.L."/>
        </authorList>
    </citation>
    <scope>NUCLEOTIDE SEQUENCE [LARGE SCALE GENOMIC DNA]</scope>
    <source>
        <strain evidence="3">Pr102</strain>
    </source>
</reference>
<dbReference type="PANTHER" id="PTHR31126:SF48">
    <property type="entry name" value="INOSITOL PHOSPHATASE SIW14"/>
    <property type="match status" value="1"/>
</dbReference>
<dbReference type="EMBL" id="DS566077">
    <property type="status" value="NOT_ANNOTATED_CDS"/>
    <property type="molecule type" value="Genomic_DNA"/>
</dbReference>
<organism evidence="2 3">
    <name type="scientific">Phytophthora ramorum</name>
    <name type="common">Sudden oak death agent</name>
    <dbReference type="NCBI Taxonomy" id="164328"/>
    <lineage>
        <taxon>Eukaryota</taxon>
        <taxon>Sar</taxon>
        <taxon>Stramenopiles</taxon>
        <taxon>Oomycota</taxon>
        <taxon>Peronosporomycetes</taxon>
        <taxon>Peronosporales</taxon>
        <taxon>Peronosporaceae</taxon>
        <taxon>Phytophthora</taxon>
    </lineage>
</organism>
<reference evidence="2" key="2">
    <citation type="submission" date="2015-06" db="UniProtKB">
        <authorList>
            <consortium name="EnsemblProtists"/>
        </authorList>
    </citation>
    <scope>IDENTIFICATION</scope>
    <source>
        <strain evidence="2">Pr102</strain>
    </source>
</reference>
<dbReference type="eggNOG" id="KOG1572">
    <property type="taxonomic scope" value="Eukaryota"/>
</dbReference>
<dbReference type="GO" id="GO:0016791">
    <property type="term" value="F:phosphatase activity"/>
    <property type="evidence" value="ECO:0000318"/>
    <property type="project" value="GO_Central"/>
</dbReference>
<dbReference type="PANTHER" id="PTHR31126">
    <property type="entry name" value="TYROSINE-PROTEIN PHOSPHATASE"/>
    <property type="match status" value="1"/>
</dbReference>
<keyword evidence="1" id="KW-0378">Hydrolase</keyword>
<dbReference type="Pfam" id="PF03162">
    <property type="entry name" value="Y_phosphatase2"/>
    <property type="match status" value="1"/>
</dbReference>
<keyword evidence="3" id="KW-1185">Reference proteome</keyword>